<feature type="domain" description="Squalene cyclase C-terminal" evidence="3">
    <location>
        <begin position="138"/>
        <end position="249"/>
    </location>
</feature>
<evidence type="ECO:0000259" key="4">
    <source>
        <dbReference type="Pfam" id="PF14478"/>
    </source>
</evidence>
<comment type="caution">
    <text evidence="5">The sequence shown here is derived from an EMBL/GenBank/DDBJ whole genome shotgun (WGS) entry which is preliminary data.</text>
</comment>
<evidence type="ECO:0000313" key="6">
    <source>
        <dbReference type="Proteomes" id="UP000178121"/>
    </source>
</evidence>
<proteinExistence type="predicted"/>
<evidence type="ECO:0000313" key="5">
    <source>
        <dbReference type="EMBL" id="OHA21827.1"/>
    </source>
</evidence>
<dbReference type="Proteomes" id="UP000178121">
    <property type="component" value="Unassembled WGS sequence"/>
</dbReference>
<keyword evidence="2" id="KW-1133">Transmembrane helix</keyword>
<keyword evidence="2" id="KW-0472">Membrane</keyword>
<dbReference type="Gene3D" id="1.50.10.20">
    <property type="match status" value="1"/>
</dbReference>
<evidence type="ECO:0000256" key="2">
    <source>
        <dbReference type="SAM" id="Phobius"/>
    </source>
</evidence>
<protein>
    <recommendedName>
        <fullName evidence="7">DUF4430 domain-containing protein</fullName>
    </recommendedName>
</protein>
<gene>
    <name evidence="5" type="ORF">A2849_02755</name>
</gene>
<dbReference type="AlphaFoldDB" id="A0A1G2MD52"/>
<evidence type="ECO:0000256" key="1">
    <source>
        <dbReference type="SAM" id="MobiDB-lite"/>
    </source>
</evidence>
<name>A0A1G2MD52_9BACT</name>
<dbReference type="Gene3D" id="2.170.130.30">
    <property type="match status" value="1"/>
</dbReference>
<keyword evidence="2" id="KW-0812">Transmembrane</keyword>
<dbReference type="Pfam" id="PF13243">
    <property type="entry name" value="SQHop_cyclase_C"/>
    <property type="match status" value="1"/>
</dbReference>
<evidence type="ECO:0000259" key="3">
    <source>
        <dbReference type="Pfam" id="PF13243"/>
    </source>
</evidence>
<dbReference type="SUPFAM" id="SSF48239">
    <property type="entry name" value="Terpenoid cyclases/Protein prenyltransferases"/>
    <property type="match status" value="1"/>
</dbReference>
<evidence type="ECO:0008006" key="7">
    <source>
        <dbReference type="Google" id="ProtNLM"/>
    </source>
</evidence>
<sequence>MEKKGTHSRTYMLSRFHRKTLTVVVIGISLAVAIIPAARLFSEYSASIAYLKGKPLSPWSIMALSAVGESPSLDSLKHIEAKKAIDLEAPILALAAAGKDPRTFGNSDLISRLKGFYDGTQLGEASILNDDIFGLLALVSSGEKTDDATLIAVRDFVLEKQNPDGGFSFAVSGESDTNTTAAAIMALSATLIPKDSEATVRALAYLRSAQNDDGGFPYDPKSSWGTASDASSDAWVLMALQSVGSDGSNWSINGQSPAAHLEGLAQEGGYYLFQAGAGEDSFTPVTTSYALIALSGKTLPVRVLAPAAEEKISASVHIEGKRGPLCDADIEGSTALDALKAAAGACGISFHVQQSALGEYVDEISGEKASGSTGWLYSVNGRMPSVGAGAYALTEGDTVRWYFGNPDGTPVSETARTEVLLSATIPPGPLPSGGDTSGNQSGNEEGISLTVEVGEGGSERGVTLGFGEVRRGGVAEKTIKVKNGGAVAAVLSTSVSGDALFRRYVRLDGASWREYRATLAPAGASTTTLSLSVPADYEGSGIKNGALIFWATPVAK</sequence>
<feature type="region of interest" description="Disordered" evidence="1">
    <location>
        <begin position="423"/>
        <end position="444"/>
    </location>
</feature>
<dbReference type="EMBL" id="MHRI01000003">
    <property type="protein sequence ID" value="OHA21827.1"/>
    <property type="molecule type" value="Genomic_DNA"/>
</dbReference>
<dbReference type="CDD" id="cd00688">
    <property type="entry name" value="ISOPREN_C2_like"/>
    <property type="match status" value="1"/>
</dbReference>
<dbReference type="InterPro" id="IPR008930">
    <property type="entry name" value="Terpenoid_cyclase/PrenylTrfase"/>
</dbReference>
<feature type="domain" description="Transcobalamin-like C-terminal" evidence="4">
    <location>
        <begin position="332"/>
        <end position="404"/>
    </location>
</feature>
<organism evidence="5 6">
    <name type="scientific">Candidatus Taylorbacteria bacterium RIFCSPHIGHO2_01_FULL_51_15</name>
    <dbReference type="NCBI Taxonomy" id="1802304"/>
    <lineage>
        <taxon>Bacteria</taxon>
        <taxon>Candidatus Tayloriibacteriota</taxon>
    </lineage>
</organism>
<dbReference type="InterPro" id="IPR032696">
    <property type="entry name" value="SQ_cyclase_C"/>
</dbReference>
<reference evidence="5 6" key="1">
    <citation type="journal article" date="2016" name="Nat. Commun.">
        <title>Thousands of microbial genomes shed light on interconnected biogeochemical processes in an aquifer system.</title>
        <authorList>
            <person name="Anantharaman K."/>
            <person name="Brown C.T."/>
            <person name="Hug L.A."/>
            <person name="Sharon I."/>
            <person name="Castelle C.J."/>
            <person name="Probst A.J."/>
            <person name="Thomas B.C."/>
            <person name="Singh A."/>
            <person name="Wilkins M.J."/>
            <person name="Karaoz U."/>
            <person name="Brodie E.L."/>
            <person name="Williams K.H."/>
            <person name="Hubbard S.S."/>
            <person name="Banfield J.F."/>
        </authorList>
    </citation>
    <scope>NUCLEOTIDE SEQUENCE [LARGE SCALE GENOMIC DNA]</scope>
</reference>
<accession>A0A1G2MD52</accession>
<dbReference type="InterPro" id="IPR027954">
    <property type="entry name" value="Transcobalamin-like_C"/>
</dbReference>
<feature type="transmembrane region" description="Helical" evidence="2">
    <location>
        <begin position="21"/>
        <end position="41"/>
    </location>
</feature>
<dbReference type="Pfam" id="PF14478">
    <property type="entry name" value="DUF4430"/>
    <property type="match status" value="1"/>
</dbReference>